<organism evidence="1 2">
    <name type="scientific">Nemania bipapillata</name>
    <dbReference type="NCBI Taxonomy" id="110536"/>
    <lineage>
        <taxon>Eukaryota</taxon>
        <taxon>Fungi</taxon>
        <taxon>Dikarya</taxon>
        <taxon>Ascomycota</taxon>
        <taxon>Pezizomycotina</taxon>
        <taxon>Sordariomycetes</taxon>
        <taxon>Xylariomycetidae</taxon>
        <taxon>Xylariales</taxon>
        <taxon>Xylariaceae</taxon>
        <taxon>Nemania</taxon>
    </lineage>
</organism>
<dbReference type="EMBL" id="JAPESX010002094">
    <property type="protein sequence ID" value="KAJ8109412.1"/>
    <property type="molecule type" value="Genomic_DNA"/>
</dbReference>
<sequence length="101" mass="10092">MQFTTITAIFGMLLTAAPALANPVEKVEKVEARQSPVGICGSQFGAPITAFPIGEPCSGDGFACDPSCTDIIQCANGVFVVIASCGSPICAGNHNGGAVCG</sequence>
<evidence type="ECO:0000313" key="1">
    <source>
        <dbReference type="EMBL" id="KAJ8109412.1"/>
    </source>
</evidence>
<protein>
    <submittedName>
        <fullName evidence="1">Uncharacterized protein</fullName>
    </submittedName>
</protein>
<reference evidence="1" key="1">
    <citation type="submission" date="2022-11" db="EMBL/GenBank/DDBJ databases">
        <title>Genome Sequence of Nemania bipapillata.</title>
        <authorList>
            <person name="Buettner E."/>
        </authorList>
    </citation>
    <scope>NUCLEOTIDE SEQUENCE</scope>
    <source>
        <strain evidence="1">CP14</strain>
    </source>
</reference>
<dbReference type="Proteomes" id="UP001153334">
    <property type="component" value="Unassembled WGS sequence"/>
</dbReference>
<accession>A0ACC2I241</accession>
<proteinExistence type="predicted"/>
<comment type="caution">
    <text evidence="1">The sequence shown here is derived from an EMBL/GenBank/DDBJ whole genome shotgun (WGS) entry which is preliminary data.</text>
</comment>
<name>A0ACC2I241_9PEZI</name>
<evidence type="ECO:0000313" key="2">
    <source>
        <dbReference type="Proteomes" id="UP001153334"/>
    </source>
</evidence>
<keyword evidence="2" id="KW-1185">Reference proteome</keyword>
<gene>
    <name evidence="1" type="ORF">ONZ43_g6142</name>
</gene>